<keyword evidence="3" id="KW-1185">Reference proteome</keyword>
<reference evidence="2" key="1">
    <citation type="submission" date="2021-02" db="EMBL/GenBank/DDBJ databases">
        <authorList>
            <person name="Dougan E. K."/>
            <person name="Rhodes N."/>
            <person name="Thang M."/>
            <person name="Chan C."/>
        </authorList>
    </citation>
    <scope>NUCLEOTIDE SEQUENCE</scope>
</reference>
<dbReference type="AlphaFoldDB" id="A0A812IME5"/>
<sequence>MPRRQATESRPTGSARKRLAAAVLAQVQRCQGQALPVIEASQKLPPAELGAVPGATTGPSKPRRPEGVEAARERTAMDKAEMKAVEGGWRLEVPWPAGLDLESVDLQISDTEVSLTMDGGQSLFAWPQPVDSSRASASLSTRVMQAACCCLVTLCRHRPAVIWFRAAAGTWYGYVVLRALTHMQVLQGMFGTLADQWLAYALHSDDGSCASEEASSLMLLQTSRHTVESTSIRRKDFPKTMPEVIQSRGYDEAALQEMSHYMSSCASSDFNKWTLCVANKCQSKWSGNYHVVVGVPSGWGATIRDLDSVFLSWGDYDAWIWST</sequence>
<evidence type="ECO:0000313" key="3">
    <source>
        <dbReference type="Proteomes" id="UP000604046"/>
    </source>
</evidence>
<comment type="caution">
    <text evidence="2">The sequence shown here is derived from an EMBL/GenBank/DDBJ whole genome shotgun (WGS) entry which is preliminary data.</text>
</comment>
<organism evidence="2 3">
    <name type="scientific">Symbiodinium natans</name>
    <dbReference type="NCBI Taxonomy" id="878477"/>
    <lineage>
        <taxon>Eukaryota</taxon>
        <taxon>Sar</taxon>
        <taxon>Alveolata</taxon>
        <taxon>Dinophyceae</taxon>
        <taxon>Suessiales</taxon>
        <taxon>Symbiodiniaceae</taxon>
        <taxon>Symbiodinium</taxon>
    </lineage>
</organism>
<dbReference type="EMBL" id="CAJNDS010000303">
    <property type="protein sequence ID" value="CAE7041672.1"/>
    <property type="molecule type" value="Genomic_DNA"/>
</dbReference>
<dbReference type="OrthoDB" id="408152at2759"/>
<accession>A0A812IME5</accession>
<evidence type="ECO:0000256" key="1">
    <source>
        <dbReference type="SAM" id="MobiDB-lite"/>
    </source>
</evidence>
<name>A0A812IME5_9DINO</name>
<proteinExistence type="predicted"/>
<dbReference type="Proteomes" id="UP000604046">
    <property type="component" value="Unassembled WGS sequence"/>
</dbReference>
<evidence type="ECO:0000313" key="2">
    <source>
        <dbReference type="EMBL" id="CAE7041672.1"/>
    </source>
</evidence>
<gene>
    <name evidence="2" type="ORF">SNAT2548_LOCUS4907</name>
</gene>
<protein>
    <submittedName>
        <fullName evidence="2">Uncharacterized protein</fullName>
    </submittedName>
</protein>
<feature type="region of interest" description="Disordered" evidence="1">
    <location>
        <begin position="40"/>
        <end position="69"/>
    </location>
</feature>